<dbReference type="InterPro" id="IPR009003">
    <property type="entry name" value="Peptidase_S1_PA"/>
</dbReference>
<keyword evidence="4" id="KW-0720">Serine protease</keyword>
<gene>
    <name evidence="6" type="ORF">BKM31_50185</name>
</gene>
<dbReference type="KEGG" id="noa:BKM31_50185"/>
<dbReference type="GO" id="GO:0004252">
    <property type="term" value="F:serine-type endopeptidase activity"/>
    <property type="evidence" value="ECO:0007669"/>
    <property type="project" value="InterPro"/>
</dbReference>
<evidence type="ECO:0000256" key="3">
    <source>
        <dbReference type="ARBA" id="ARBA00022801"/>
    </source>
</evidence>
<keyword evidence="2" id="KW-0645">Protease</keyword>
<comment type="similarity">
    <text evidence="1">Belongs to the peptidase S1 family.</text>
</comment>
<evidence type="ECO:0000256" key="1">
    <source>
        <dbReference type="ARBA" id="ARBA00007664"/>
    </source>
</evidence>
<dbReference type="CDD" id="cd21112">
    <property type="entry name" value="alphaLP-like"/>
    <property type="match status" value="1"/>
</dbReference>
<dbReference type="InterPro" id="IPR043504">
    <property type="entry name" value="Peptidase_S1_PA_chymotrypsin"/>
</dbReference>
<evidence type="ECO:0000256" key="5">
    <source>
        <dbReference type="ARBA" id="ARBA00023157"/>
    </source>
</evidence>
<dbReference type="AlphaFoldDB" id="A0A1V0AEC9"/>
<dbReference type="EMBL" id="CP017717">
    <property type="protein sequence ID" value="AQZ68567.1"/>
    <property type="molecule type" value="Genomic_DNA"/>
</dbReference>
<keyword evidence="7" id="KW-1185">Reference proteome</keyword>
<dbReference type="GO" id="GO:0006508">
    <property type="term" value="P:proteolysis"/>
    <property type="evidence" value="ECO:0007669"/>
    <property type="project" value="UniProtKB-KW"/>
</dbReference>
<keyword evidence="3" id="KW-0378">Hydrolase</keyword>
<dbReference type="Proteomes" id="UP000190797">
    <property type="component" value="Chromosome"/>
</dbReference>
<dbReference type="SUPFAM" id="SSF50494">
    <property type="entry name" value="Trypsin-like serine proteases"/>
    <property type="match status" value="1"/>
</dbReference>
<evidence type="ECO:0000256" key="4">
    <source>
        <dbReference type="ARBA" id="ARBA00022825"/>
    </source>
</evidence>
<evidence type="ECO:0000313" key="7">
    <source>
        <dbReference type="Proteomes" id="UP000190797"/>
    </source>
</evidence>
<proteinExistence type="inferred from homology"/>
<dbReference type="InterPro" id="IPR001316">
    <property type="entry name" value="Pept_S1A_streptogrisin"/>
</dbReference>
<reference evidence="7" key="1">
    <citation type="journal article" date="2017" name="Med. Chem. Commun.">
        <title>Nonomuraea sp. ATCC 55076 harbours the largest actinomycete chromosome to date and the kistamicin biosynthetic gene cluster.</title>
        <authorList>
            <person name="Nazari B."/>
            <person name="Forneris C.C."/>
            <person name="Gibson M.I."/>
            <person name="Moon K."/>
            <person name="Schramma K.R."/>
            <person name="Seyedsayamdost M.R."/>
        </authorList>
    </citation>
    <scope>NUCLEOTIDE SEQUENCE [LARGE SCALE GENOMIC DNA]</scope>
    <source>
        <strain evidence="7">ATCC 55076</strain>
    </source>
</reference>
<dbReference type="PRINTS" id="PR00861">
    <property type="entry name" value="ALYTICPTASE"/>
</dbReference>
<evidence type="ECO:0008006" key="8">
    <source>
        <dbReference type="Google" id="ProtNLM"/>
    </source>
</evidence>
<sequence length="430" mass="45830">MEQAVDAYIAQRAKTDPAATANWPDGPVDIPDVAIDDLSAAHIEVLKGMAKAQGVTFSEAIQRHGSWPATKQRLVQLQQAFKGEFAGGERAADGSHVWLGFKGDVPAPAIEAARTLPLQVELQGRLGYTEAELNDAKKRVHHALRDDPRFSDVASYYDARTGTVHSLVVPAPEAKASVQDDAIDSAVSSLVTNPAIAVDVTVTDGPVASTFSSTSASASVSTAEDPYIRGGGNLGDCTSNFNVVATWDYETRRHGTAGHCANGASTRRYCNYSIDGSNCTTISLTNSCWLDCDYGEAALYTRGSLTLTRTFYWSSNQKAYVDAEDPVQWVGDNVCKWGKATGTTCGTVKRTNWSNGTADNLFVTDQRSGTDCDHGDSGGPVFTGGPAAGFTAYGIVVGEGSLAGQSGLYCAYSHVSVYRDAFGYRIWNRE</sequence>
<dbReference type="Gene3D" id="2.40.10.10">
    <property type="entry name" value="Trypsin-like serine proteases"/>
    <property type="match status" value="2"/>
</dbReference>
<evidence type="ECO:0000313" key="6">
    <source>
        <dbReference type="EMBL" id="AQZ68567.1"/>
    </source>
</evidence>
<evidence type="ECO:0000256" key="2">
    <source>
        <dbReference type="ARBA" id="ARBA00022670"/>
    </source>
</evidence>
<name>A0A1V0AEC9_9ACTN</name>
<organism evidence="6 7">
    <name type="scientific">[Actinomadura] parvosata subsp. kistnae</name>
    <dbReference type="NCBI Taxonomy" id="1909395"/>
    <lineage>
        <taxon>Bacteria</taxon>
        <taxon>Bacillati</taxon>
        <taxon>Actinomycetota</taxon>
        <taxon>Actinomycetes</taxon>
        <taxon>Streptosporangiales</taxon>
        <taxon>Streptosporangiaceae</taxon>
        <taxon>Nonomuraea</taxon>
    </lineage>
</organism>
<accession>A0A1V0AEC9</accession>
<protein>
    <recommendedName>
        <fullName evidence="8">Peptidase S1 domain-containing protein</fullName>
    </recommendedName>
</protein>
<keyword evidence="5" id="KW-1015">Disulfide bond</keyword>
<dbReference type="STRING" id="1909395.BKM31_50185"/>